<name>A0A849VLY7_9HYPH</name>
<dbReference type="Pfam" id="PF19649">
    <property type="entry name" value="DUF6152"/>
    <property type="match status" value="1"/>
</dbReference>
<dbReference type="InterPro" id="IPR046150">
    <property type="entry name" value="DUF6152"/>
</dbReference>
<protein>
    <submittedName>
        <fullName evidence="1">Uncharacterized protein</fullName>
    </submittedName>
</protein>
<gene>
    <name evidence="1" type="ORF">HQ945_07895</name>
</gene>
<comment type="caution">
    <text evidence="1">The sequence shown here is derived from an EMBL/GenBank/DDBJ whole genome shotgun (WGS) entry which is preliminary data.</text>
</comment>
<evidence type="ECO:0000313" key="2">
    <source>
        <dbReference type="Proteomes" id="UP000550508"/>
    </source>
</evidence>
<evidence type="ECO:0000313" key="1">
    <source>
        <dbReference type="EMBL" id="NTS31175.1"/>
    </source>
</evidence>
<dbReference type="RefSeq" id="WP_027231437.1">
    <property type="nucleotide sequence ID" value="NZ_CP088292.1"/>
</dbReference>
<organism evidence="1 2">
    <name type="scientific">Phyllobacterium pellucidum</name>
    <dbReference type="NCBI Taxonomy" id="2740464"/>
    <lineage>
        <taxon>Bacteria</taxon>
        <taxon>Pseudomonadati</taxon>
        <taxon>Pseudomonadota</taxon>
        <taxon>Alphaproteobacteria</taxon>
        <taxon>Hyphomicrobiales</taxon>
        <taxon>Phyllobacteriaceae</taxon>
        <taxon>Phyllobacterium</taxon>
    </lineage>
</organism>
<accession>A0A849VLY7</accession>
<proteinExistence type="predicted"/>
<keyword evidence="2" id="KW-1185">Reference proteome</keyword>
<dbReference type="Proteomes" id="UP000550508">
    <property type="component" value="Unassembled WGS sequence"/>
</dbReference>
<dbReference type="EMBL" id="JABUMX010000002">
    <property type="protein sequence ID" value="NTS31175.1"/>
    <property type="molecule type" value="Genomic_DNA"/>
</dbReference>
<sequence>MQTLLGRIFSGAAVAAIFATGALAHHGWSWAEADQIELRGIIREIYIGPPHPTLDVETASDGLWRIELANHNQTTRAGFIEGSAKEGDEIVALGNRSTDPQEKRMKAVRISVAGKTYDLYPERIKTQ</sequence>
<reference evidence="1 2" key="1">
    <citation type="submission" date="2020-05" db="EMBL/GenBank/DDBJ databases">
        <authorList>
            <person name="Kim M.K."/>
        </authorList>
    </citation>
    <scope>NUCLEOTIDE SEQUENCE [LARGE SCALE GENOMIC DNA]</scope>
    <source>
        <strain evidence="1 2">BT25</strain>
    </source>
</reference>
<dbReference type="AlphaFoldDB" id="A0A849VLY7"/>